<name>A0A0C9ZZ00_9AGAM</name>
<dbReference type="Gene3D" id="3.30.200.20">
    <property type="entry name" value="Phosphorylase Kinase, domain 1"/>
    <property type="match status" value="1"/>
</dbReference>
<dbReference type="InterPro" id="IPR011009">
    <property type="entry name" value="Kinase-like_dom_sf"/>
</dbReference>
<evidence type="ECO:0000313" key="3">
    <source>
        <dbReference type="Proteomes" id="UP000054485"/>
    </source>
</evidence>
<sequence length="292" mass="32406">MMSTHTTEAPQASFVHGPLRVLRTLAVGGYAKAVAAQDIPSNHLMCIKVFQKHDLKHKSTTFSILNELSVYQRLASPMPCPATHHGGQRQIAKVFSWHISPGRSVRSARSESSFAPQAKTPPRPTDTSTEEQSPIYSATWYFRSIRMTRPSFSPGALGCVLYQLVSPNHMALFKTQRHTLTYAAGCTSNGGTHRQFSSFQNLKGNLGDLICGLLNPSPSSRYGFREVSCHQLFLNPCGTSEFFDAYSCALKRSELPKSMPDLRCGQEPAKVLQRLASWESPRVSDVDWFKPV</sequence>
<dbReference type="STRING" id="930992.A0A0C9ZZ00"/>
<reference evidence="3" key="2">
    <citation type="submission" date="2015-01" db="EMBL/GenBank/DDBJ databases">
        <title>Evolutionary Origins and Diversification of the Mycorrhizal Mutualists.</title>
        <authorList>
            <consortium name="DOE Joint Genome Institute"/>
            <consortium name="Mycorrhizal Genomics Consortium"/>
            <person name="Kohler A."/>
            <person name="Kuo A."/>
            <person name="Nagy L.G."/>
            <person name="Floudas D."/>
            <person name="Copeland A."/>
            <person name="Barry K.W."/>
            <person name="Cichocki N."/>
            <person name="Veneault-Fourrey C."/>
            <person name="LaButti K."/>
            <person name="Lindquist E.A."/>
            <person name="Lipzen A."/>
            <person name="Lundell T."/>
            <person name="Morin E."/>
            <person name="Murat C."/>
            <person name="Riley R."/>
            <person name="Ohm R."/>
            <person name="Sun H."/>
            <person name="Tunlid A."/>
            <person name="Henrissat B."/>
            <person name="Grigoriev I.V."/>
            <person name="Hibbett D.S."/>
            <person name="Martin F."/>
        </authorList>
    </citation>
    <scope>NUCLEOTIDE SEQUENCE [LARGE SCALE GENOMIC DNA]</scope>
    <source>
        <strain evidence="3">UH-Slu-Lm8-n1</strain>
    </source>
</reference>
<dbReference type="HOGENOM" id="CLU_000288_63_12_1"/>
<dbReference type="AlphaFoldDB" id="A0A0C9ZZ00"/>
<dbReference type="EMBL" id="KN835712">
    <property type="protein sequence ID" value="KIK34726.1"/>
    <property type="molecule type" value="Genomic_DNA"/>
</dbReference>
<dbReference type="OrthoDB" id="10404266at2759"/>
<organism evidence="2 3">
    <name type="scientific">Suillus luteus UH-Slu-Lm8-n1</name>
    <dbReference type="NCBI Taxonomy" id="930992"/>
    <lineage>
        <taxon>Eukaryota</taxon>
        <taxon>Fungi</taxon>
        <taxon>Dikarya</taxon>
        <taxon>Basidiomycota</taxon>
        <taxon>Agaricomycotina</taxon>
        <taxon>Agaricomycetes</taxon>
        <taxon>Agaricomycetidae</taxon>
        <taxon>Boletales</taxon>
        <taxon>Suillineae</taxon>
        <taxon>Suillaceae</taxon>
        <taxon>Suillus</taxon>
    </lineage>
</organism>
<accession>A0A0C9ZZ00</accession>
<dbReference type="Gene3D" id="1.10.510.10">
    <property type="entry name" value="Transferase(Phosphotransferase) domain 1"/>
    <property type="match status" value="1"/>
</dbReference>
<protein>
    <submittedName>
        <fullName evidence="2">Uncharacterized protein</fullName>
    </submittedName>
</protein>
<dbReference type="SUPFAM" id="SSF56112">
    <property type="entry name" value="Protein kinase-like (PK-like)"/>
    <property type="match status" value="1"/>
</dbReference>
<proteinExistence type="predicted"/>
<dbReference type="Proteomes" id="UP000054485">
    <property type="component" value="Unassembled WGS sequence"/>
</dbReference>
<gene>
    <name evidence="2" type="ORF">CY34DRAFT_620990</name>
</gene>
<feature type="region of interest" description="Disordered" evidence="1">
    <location>
        <begin position="106"/>
        <end position="132"/>
    </location>
</feature>
<reference evidence="2 3" key="1">
    <citation type="submission" date="2014-04" db="EMBL/GenBank/DDBJ databases">
        <authorList>
            <consortium name="DOE Joint Genome Institute"/>
            <person name="Kuo A."/>
            <person name="Ruytinx J."/>
            <person name="Rineau F."/>
            <person name="Colpaert J."/>
            <person name="Kohler A."/>
            <person name="Nagy L.G."/>
            <person name="Floudas D."/>
            <person name="Copeland A."/>
            <person name="Barry K.W."/>
            <person name="Cichocki N."/>
            <person name="Veneault-Fourrey C."/>
            <person name="LaButti K."/>
            <person name="Lindquist E.A."/>
            <person name="Lipzen A."/>
            <person name="Lundell T."/>
            <person name="Morin E."/>
            <person name="Murat C."/>
            <person name="Sun H."/>
            <person name="Tunlid A."/>
            <person name="Henrissat B."/>
            <person name="Grigoriev I.V."/>
            <person name="Hibbett D.S."/>
            <person name="Martin F."/>
            <person name="Nordberg H.P."/>
            <person name="Cantor M.N."/>
            <person name="Hua S.X."/>
        </authorList>
    </citation>
    <scope>NUCLEOTIDE SEQUENCE [LARGE SCALE GENOMIC DNA]</scope>
    <source>
        <strain evidence="2 3">UH-Slu-Lm8-n1</strain>
    </source>
</reference>
<evidence type="ECO:0000256" key="1">
    <source>
        <dbReference type="SAM" id="MobiDB-lite"/>
    </source>
</evidence>
<evidence type="ECO:0000313" key="2">
    <source>
        <dbReference type="EMBL" id="KIK34726.1"/>
    </source>
</evidence>
<dbReference type="InParanoid" id="A0A0C9ZZ00"/>
<keyword evidence="3" id="KW-1185">Reference proteome</keyword>